<proteinExistence type="predicted"/>
<comment type="caution">
    <text evidence="3">The sequence shown here is derived from an EMBL/GenBank/DDBJ whole genome shotgun (WGS) entry which is preliminary data.</text>
</comment>
<evidence type="ECO:0000313" key="3">
    <source>
        <dbReference type="EMBL" id="CAB4027053.1"/>
    </source>
</evidence>
<dbReference type="Proteomes" id="UP001152795">
    <property type="component" value="Unassembled WGS sequence"/>
</dbReference>
<evidence type="ECO:0000256" key="1">
    <source>
        <dbReference type="SAM" id="Coils"/>
    </source>
</evidence>
<sequence>MASNLSLSFDSFYETWKDRPKDKIVEKLLEIGTVSTLTELKYKLCSECQQVSHFPQGDMYTRRKPKGNSTFSTLEERLAEDIWQLMVCLDTGVVQPAIKSMFKSGDDCLAENIITVSDSSDNIAEQIFGTPILNATQGRSDISGLESRLAHKHCSDRIASVEADLFILKEKFTHDINDILAQLSQKEKTIQKQESEINQLKSENLTLKSRLLTLEKRAPNLNLNKEARQTYSEATMNPNNKPKNNDANGVTSSKNTIPLPISTARPTPGKSPSIESIEKTKNNAASNMTNGNVTNKSVVNAIVDEDNVHTNSDTNRHLTIQPNQNKLQPNLSKAPDHVPNVDLTSEADGDGFVGVKRKRRHIKRFFLSGISDTVTYETIIGFLEKREIQPTQLRIFPSRRKGTISAKLNVNAKDCSVISQKDFWPAFVSCKPWLTKNKLDTINQDKPTNQSNE</sequence>
<organism evidence="3 4">
    <name type="scientific">Paramuricea clavata</name>
    <name type="common">Red gorgonian</name>
    <name type="synonym">Violescent sea-whip</name>
    <dbReference type="NCBI Taxonomy" id="317549"/>
    <lineage>
        <taxon>Eukaryota</taxon>
        <taxon>Metazoa</taxon>
        <taxon>Cnidaria</taxon>
        <taxon>Anthozoa</taxon>
        <taxon>Octocorallia</taxon>
        <taxon>Malacalcyonacea</taxon>
        <taxon>Plexauridae</taxon>
        <taxon>Paramuricea</taxon>
    </lineage>
</organism>
<feature type="compositionally biased region" description="Polar residues" evidence="2">
    <location>
        <begin position="246"/>
        <end position="256"/>
    </location>
</feature>
<dbReference type="AlphaFoldDB" id="A0A7D9JCU3"/>
<name>A0A7D9JCU3_PARCT</name>
<evidence type="ECO:0000313" key="4">
    <source>
        <dbReference type="Proteomes" id="UP001152795"/>
    </source>
</evidence>
<protein>
    <submittedName>
        <fullName evidence="3">Uncharacterized protein</fullName>
    </submittedName>
</protein>
<feature type="region of interest" description="Disordered" evidence="2">
    <location>
        <begin position="233"/>
        <end position="274"/>
    </location>
</feature>
<feature type="coiled-coil region" evidence="1">
    <location>
        <begin position="176"/>
        <end position="217"/>
    </location>
</feature>
<dbReference type="EMBL" id="CACRXK020014574">
    <property type="protein sequence ID" value="CAB4027053.1"/>
    <property type="molecule type" value="Genomic_DNA"/>
</dbReference>
<evidence type="ECO:0000256" key="2">
    <source>
        <dbReference type="SAM" id="MobiDB-lite"/>
    </source>
</evidence>
<accession>A0A7D9JCU3</accession>
<gene>
    <name evidence="3" type="ORF">PACLA_8A024943</name>
</gene>
<dbReference type="OrthoDB" id="6082704at2759"/>
<reference evidence="3" key="1">
    <citation type="submission" date="2020-04" db="EMBL/GenBank/DDBJ databases">
        <authorList>
            <person name="Alioto T."/>
            <person name="Alioto T."/>
            <person name="Gomez Garrido J."/>
        </authorList>
    </citation>
    <scope>NUCLEOTIDE SEQUENCE</scope>
    <source>
        <strain evidence="3">A484AB</strain>
    </source>
</reference>
<keyword evidence="4" id="KW-1185">Reference proteome</keyword>
<keyword evidence="1" id="KW-0175">Coiled coil</keyword>